<accession>A0AAV4LXU3</accession>
<evidence type="ECO:0000313" key="2">
    <source>
        <dbReference type="Proteomes" id="UP001497744"/>
    </source>
</evidence>
<sequence length="233" mass="25165">MRSRDTSWYKLELRSSTVSTLLCIRIVTARARSSFSAVFSSAGAAGFAQRHVRQVRTRVQRHPADVLPESGGRGVELQALRGRQEGGQHVLVGHGAVEPLVAHLVPAAPAVAQIQRDRVVQPPAVPLEVRTAEVVVEELARPRGVGSCAWLSKCAMARSAARATAAPVAEEVQRRWPSVSPPARHMPPKSDLTFRLEHVALRVHCKRALGARVDVDNDQRGAAGGAARAFQPQ</sequence>
<dbReference type="RefSeq" id="XP_067717116.1">
    <property type="nucleotide sequence ID" value="XM_067861015.1"/>
</dbReference>
<organism evidence="1 2">
    <name type="scientific">Babesia caballi</name>
    <dbReference type="NCBI Taxonomy" id="5871"/>
    <lineage>
        <taxon>Eukaryota</taxon>
        <taxon>Sar</taxon>
        <taxon>Alveolata</taxon>
        <taxon>Apicomplexa</taxon>
        <taxon>Aconoidasida</taxon>
        <taxon>Piroplasmida</taxon>
        <taxon>Babesiidae</taxon>
        <taxon>Babesia</taxon>
    </lineage>
</organism>
<reference evidence="1 2" key="1">
    <citation type="submission" date="2021-06" db="EMBL/GenBank/DDBJ databases">
        <title>Genome sequence of Babesia caballi.</title>
        <authorList>
            <person name="Yamagishi J."/>
            <person name="Kidaka T."/>
            <person name="Ochi A."/>
        </authorList>
    </citation>
    <scope>NUCLEOTIDE SEQUENCE [LARGE SCALE GENOMIC DNA]</scope>
    <source>
        <strain evidence="1">USDA-D6B2</strain>
    </source>
</reference>
<comment type="caution">
    <text evidence="1">The sequence shown here is derived from an EMBL/GenBank/DDBJ whole genome shotgun (WGS) entry which is preliminary data.</text>
</comment>
<dbReference type="AlphaFoldDB" id="A0AAV4LXU3"/>
<name>A0AAV4LXU3_BABCB</name>
<dbReference type="GeneID" id="94196528"/>
<proteinExistence type="predicted"/>
<protein>
    <submittedName>
        <fullName evidence="1">Uncharacterized protein</fullName>
    </submittedName>
</protein>
<dbReference type="Proteomes" id="UP001497744">
    <property type="component" value="Unassembled WGS sequence"/>
</dbReference>
<evidence type="ECO:0000313" key="1">
    <source>
        <dbReference type="EMBL" id="GIX65047.1"/>
    </source>
</evidence>
<dbReference type="EMBL" id="BPLF01000004">
    <property type="protein sequence ID" value="GIX65047.1"/>
    <property type="molecule type" value="Genomic_DNA"/>
</dbReference>
<keyword evidence="2" id="KW-1185">Reference proteome</keyword>
<gene>
    <name evidence="1" type="ORF">BcabD6B2_44820</name>
</gene>